<feature type="domain" description="PAS" evidence="1">
    <location>
        <begin position="203"/>
        <end position="273"/>
    </location>
</feature>
<dbReference type="Gene3D" id="3.30.450.40">
    <property type="match status" value="1"/>
</dbReference>
<dbReference type="Pfam" id="PF00990">
    <property type="entry name" value="GGDEF"/>
    <property type="match status" value="1"/>
</dbReference>
<dbReference type="InterPro" id="IPR043128">
    <property type="entry name" value="Rev_trsase/Diguanyl_cyclase"/>
</dbReference>
<dbReference type="InterPro" id="IPR029016">
    <property type="entry name" value="GAF-like_dom_sf"/>
</dbReference>
<protein>
    <recommendedName>
        <fullName evidence="7">Diguanylate cyclase</fullName>
    </recommendedName>
</protein>
<dbReference type="Gene3D" id="3.30.450.20">
    <property type="entry name" value="PAS domain"/>
    <property type="match status" value="2"/>
</dbReference>
<comment type="caution">
    <text evidence="5">The sequence shown here is derived from an EMBL/GenBank/DDBJ whole genome shotgun (WGS) entry which is preliminary data.</text>
</comment>
<dbReference type="Gene3D" id="3.30.70.270">
    <property type="match status" value="1"/>
</dbReference>
<dbReference type="PROSITE" id="PS50113">
    <property type="entry name" value="PAC"/>
    <property type="match status" value="2"/>
</dbReference>
<evidence type="ECO:0000259" key="2">
    <source>
        <dbReference type="PROSITE" id="PS50113"/>
    </source>
</evidence>
<feature type="domain" description="GGDEF" evidence="4">
    <location>
        <begin position="637"/>
        <end position="771"/>
    </location>
</feature>
<dbReference type="PROSITE" id="PS50883">
    <property type="entry name" value="EAL"/>
    <property type="match status" value="1"/>
</dbReference>
<evidence type="ECO:0000259" key="1">
    <source>
        <dbReference type="PROSITE" id="PS50112"/>
    </source>
</evidence>
<dbReference type="FunFam" id="3.30.450.20:FF:000099">
    <property type="entry name" value="Sensory box sensor histidine kinase"/>
    <property type="match status" value="1"/>
</dbReference>
<dbReference type="InterPro" id="IPR029787">
    <property type="entry name" value="Nucleotide_cyclase"/>
</dbReference>
<dbReference type="InterPro" id="IPR001610">
    <property type="entry name" value="PAC"/>
</dbReference>
<dbReference type="PANTHER" id="PTHR44757:SF2">
    <property type="entry name" value="BIOFILM ARCHITECTURE MAINTENANCE PROTEIN MBAA"/>
    <property type="match status" value="1"/>
</dbReference>
<dbReference type="STRING" id="1348657.M622_14370"/>
<organism evidence="5 6">
    <name type="scientific">Thauera terpenica 58Eu</name>
    <dbReference type="NCBI Taxonomy" id="1348657"/>
    <lineage>
        <taxon>Bacteria</taxon>
        <taxon>Pseudomonadati</taxon>
        <taxon>Pseudomonadota</taxon>
        <taxon>Betaproteobacteria</taxon>
        <taxon>Rhodocyclales</taxon>
        <taxon>Zoogloeaceae</taxon>
        <taxon>Thauera</taxon>
    </lineage>
</organism>
<dbReference type="SUPFAM" id="SSF55785">
    <property type="entry name" value="PYP-like sensor domain (PAS domain)"/>
    <property type="match status" value="2"/>
</dbReference>
<evidence type="ECO:0000259" key="3">
    <source>
        <dbReference type="PROSITE" id="PS50883"/>
    </source>
</evidence>
<dbReference type="AlphaFoldDB" id="S9ZQI8"/>
<dbReference type="InterPro" id="IPR000014">
    <property type="entry name" value="PAS"/>
</dbReference>
<feature type="domain" description="PAC" evidence="2">
    <location>
        <begin position="553"/>
        <end position="605"/>
    </location>
</feature>
<evidence type="ECO:0008006" key="7">
    <source>
        <dbReference type="Google" id="ProtNLM"/>
    </source>
</evidence>
<reference evidence="5 6" key="1">
    <citation type="submission" date="2013-06" db="EMBL/GenBank/DDBJ databases">
        <title>Draft genome sequence of Thauera terpenica.</title>
        <authorList>
            <person name="Liu B."/>
            <person name="Frostegard A.H."/>
            <person name="Shapleigh J.P."/>
        </authorList>
    </citation>
    <scope>NUCLEOTIDE SEQUENCE [LARGE SCALE GENOMIC DNA]</scope>
    <source>
        <strain evidence="5 6">58Eu</strain>
    </source>
</reference>
<dbReference type="SUPFAM" id="SSF55073">
    <property type="entry name" value="Nucleotide cyclase"/>
    <property type="match status" value="1"/>
</dbReference>
<dbReference type="SMART" id="SM00052">
    <property type="entry name" value="EAL"/>
    <property type="match status" value="1"/>
</dbReference>
<feature type="domain" description="PAS" evidence="1">
    <location>
        <begin position="480"/>
        <end position="550"/>
    </location>
</feature>
<dbReference type="Pfam" id="PF08447">
    <property type="entry name" value="PAS_3"/>
    <property type="match status" value="1"/>
</dbReference>
<keyword evidence="6" id="KW-1185">Reference proteome</keyword>
<dbReference type="SUPFAM" id="SSF141868">
    <property type="entry name" value="EAL domain-like"/>
    <property type="match status" value="1"/>
</dbReference>
<dbReference type="PATRIC" id="fig|1348657.5.peg.1757"/>
<dbReference type="Proteomes" id="UP000015455">
    <property type="component" value="Unassembled WGS sequence"/>
</dbReference>
<dbReference type="PROSITE" id="PS50887">
    <property type="entry name" value="GGDEF"/>
    <property type="match status" value="1"/>
</dbReference>
<dbReference type="PANTHER" id="PTHR44757">
    <property type="entry name" value="DIGUANYLATE CYCLASE DGCP"/>
    <property type="match status" value="1"/>
</dbReference>
<dbReference type="InterPro" id="IPR003018">
    <property type="entry name" value="GAF"/>
</dbReference>
<dbReference type="Pfam" id="PF00989">
    <property type="entry name" value="PAS"/>
    <property type="match status" value="1"/>
</dbReference>
<dbReference type="EMBL" id="ATJV01000050">
    <property type="protein sequence ID" value="EPZ15797.1"/>
    <property type="molecule type" value="Genomic_DNA"/>
</dbReference>
<sequence length="1043" mass="114951">MAAHEPVERLAWRLQRQTAMLSMLARLQEGFLVGGPAHSTFEAMLGHLLVLSESEYGFISEVLTDDKGLPFLRMHGLSNVAWSKESNAVHERVSAGGFEFHNLDTLFGSVVRSGAPVISNAPGTDPRRGGLPPGHPPLPAFLGLPLFHGGELVGMVGLANAAKGYEQSLIDELEPMLVICAGMVMALRIEKERNDAQQALRDSEQHFRTLANASSALICACAADMSCDYFNDSWLRFTGRSLEQELGSGWREGVHPDDRQRCKDVFATAFATQQGFTLEYRLRNATGSYCWLLHEGSPRFDSEGRFIGYICYSTHICARKRVEVALEALAARFATLSGNAFFEAVSRHLVEALDLDLAFVGELVPNKALLKVRAGWAEGKALPAFEYALNTAPCSGFDSREMCLLADSASRLFPHDRLLSEWGAETYCAVPLLAKDGSGLGMMIAIKRERVHDCAALRVLMDVFDDRVSAEIERERAEEGRRLAASVFTHANEGIVITDAHGVVLDVNAAFCRITAYPREAVIGRNLRLLSSEQHDAAFYAAMWRALRAEGQWQGEIWSRRYSGEEFAAWLTVSALRDEDGQIEQFVGLFSDITAQKAHKMQLEYIAHYDALTGLPNRVLLHDRLGQGMAQARRRGGHLAVAYIDLDGFKEVNDGYGHDMGDRLLVELALRMKAGLREGDSMSRLGGDEFVAVLGDLDGESRAVQLVQRLLATLAMPVRCGAEKLQVSASIGLTLYPQLEDVDADQLLRQADLAMYQAKLTGKNRYHLFDIAQDRKLRGRHRSLTRIGRALGAQEFVLHYQPKVNMRSGVVVGVEALIRWQHPHDGLVGPGVFLPVIEHHALAIELGEWVIDTALCQIEVWQRAGLPLPVSVNIGAHHLQSQIFMDRLRGLLATHPEVSPSMLELEVLETSALENITHVARIVESCAELGVSFALDDFGTGYCSLAYLKRLPHARLKIDQLFVRDMLIDPEDRAILEAVVGLAKAFRRGVVAEGVETAEQGSALLELGCEVAQGFGIARPMPAEHVPLWLSRWQPPAAWSGAA</sequence>
<dbReference type="Gene3D" id="3.20.20.450">
    <property type="entry name" value="EAL domain"/>
    <property type="match status" value="1"/>
</dbReference>
<dbReference type="SMART" id="SM00091">
    <property type="entry name" value="PAS"/>
    <property type="match status" value="2"/>
</dbReference>
<dbReference type="SMART" id="SM00086">
    <property type="entry name" value="PAC"/>
    <property type="match status" value="2"/>
</dbReference>
<accession>S9ZQI8</accession>
<dbReference type="InterPro" id="IPR001633">
    <property type="entry name" value="EAL_dom"/>
</dbReference>
<dbReference type="InterPro" id="IPR013767">
    <property type="entry name" value="PAS_fold"/>
</dbReference>
<feature type="domain" description="PAC" evidence="2">
    <location>
        <begin position="276"/>
        <end position="328"/>
    </location>
</feature>
<dbReference type="InterPro" id="IPR035919">
    <property type="entry name" value="EAL_sf"/>
</dbReference>
<dbReference type="InterPro" id="IPR000160">
    <property type="entry name" value="GGDEF_dom"/>
</dbReference>
<dbReference type="InterPro" id="IPR013655">
    <property type="entry name" value="PAS_fold_3"/>
</dbReference>
<dbReference type="NCBIfam" id="TIGR00229">
    <property type="entry name" value="sensory_box"/>
    <property type="match status" value="2"/>
</dbReference>
<dbReference type="Pfam" id="PF00563">
    <property type="entry name" value="EAL"/>
    <property type="match status" value="1"/>
</dbReference>
<dbReference type="InterPro" id="IPR052155">
    <property type="entry name" value="Biofilm_reg_signaling"/>
</dbReference>
<name>S9ZQI8_9RHOO</name>
<evidence type="ECO:0000259" key="4">
    <source>
        <dbReference type="PROSITE" id="PS50887"/>
    </source>
</evidence>
<dbReference type="PROSITE" id="PS50112">
    <property type="entry name" value="PAS"/>
    <property type="match status" value="2"/>
</dbReference>
<dbReference type="CDD" id="cd00130">
    <property type="entry name" value="PAS"/>
    <property type="match status" value="2"/>
</dbReference>
<evidence type="ECO:0000313" key="5">
    <source>
        <dbReference type="EMBL" id="EPZ15797.1"/>
    </source>
</evidence>
<dbReference type="InterPro" id="IPR000700">
    <property type="entry name" value="PAS-assoc_C"/>
</dbReference>
<gene>
    <name evidence="5" type="ORF">M622_14370</name>
</gene>
<proteinExistence type="predicted"/>
<dbReference type="eggNOG" id="COG5001">
    <property type="taxonomic scope" value="Bacteria"/>
</dbReference>
<dbReference type="SUPFAM" id="SSF55781">
    <property type="entry name" value="GAF domain-like"/>
    <property type="match status" value="2"/>
</dbReference>
<dbReference type="CDD" id="cd01949">
    <property type="entry name" value="GGDEF"/>
    <property type="match status" value="1"/>
</dbReference>
<dbReference type="Pfam" id="PF13185">
    <property type="entry name" value="GAF_2"/>
    <property type="match status" value="1"/>
</dbReference>
<dbReference type="SMART" id="SM00267">
    <property type="entry name" value="GGDEF"/>
    <property type="match status" value="1"/>
</dbReference>
<dbReference type="InterPro" id="IPR035965">
    <property type="entry name" value="PAS-like_dom_sf"/>
</dbReference>
<dbReference type="NCBIfam" id="TIGR00254">
    <property type="entry name" value="GGDEF"/>
    <property type="match status" value="1"/>
</dbReference>
<evidence type="ECO:0000313" key="6">
    <source>
        <dbReference type="Proteomes" id="UP000015455"/>
    </source>
</evidence>
<dbReference type="CDD" id="cd01948">
    <property type="entry name" value="EAL"/>
    <property type="match status" value="1"/>
</dbReference>
<feature type="domain" description="EAL" evidence="3">
    <location>
        <begin position="780"/>
        <end position="1034"/>
    </location>
</feature>